<reference evidence="1" key="1">
    <citation type="submission" date="2021-06" db="EMBL/GenBank/DDBJ databases">
        <authorList>
            <person name="Kallberg Y."/>
            <person name="Tangrot J."/>
            <person name="Rosling A."/>
        </authorList>
    </citation>
    <scope>NUCLEOTIDE SEQUENCE</scope>
    <source>
        <strain evidence="1">IL203A</strain>
    </source>
</reference>
<dbReference type="EMBL" id="CAJVPU010034795">
    <property type="protein sequence ID" value="CAG8726253.1"/>
    <property type="molecule type" value="Genomic_DNA"/>
</dbReference>
<proteinExistence type="predicted"/>
<keyword evidence="2" id="KW-1185">Reference proteome</keyword>
<name>A0ACA9PX78_9GLOM</name>
<gene>
    <name evidence="1" type="ORF">DHETER_LOCUS13152</name>
</gene>
<evidence type="ECO:0000313" key="1">
    <source>
        <dbReference type="EMBL" id="CAG8726253.1"/>
    </source>
</evidence>
<feature type="non-terminal residue" evidence="1">
    <location>
        <position position="104"/>
    </location>
</feature>
<sequence length="104" mass="11687">QNLGAIFYSPTTSKTDNGDIRFQCHTGTYYDEVSHSSIISQLSSITAIAGLIINIAFYGVTSKLHLKTTCILDDLLILTFFLTPIFSWFFTVKPAWFFFNASMT</sequence>
<protein>
    <submittedName>
        <fullName evidence="1">11147_t:CDS:1</fullName>
    </submittedName>
</protein>
<comment type="caution">
    <text evidence="1">The sequence shown here is derived from an EMBL/GenBank/DDBJ whole genome shotgun (WGS) entry which is preliminary data.</text>
</comment>
<evidence type="ECO:0000313" key="2">
    <source>
        <dbReference type="Proteomes" id="UP000789702"/>
    </source>
</evidence>
<organism evidence="1 2">
    <name type="scientific">Dentiscutata heterogama</name>
    <dbReference type="NCBI Taxonomy" id="1316150"/>
    <lineage>
        <taxon>Eukaryota</taxon>
        <taxon>Fungi</taxon>
        <taxon>Fungi incertae sedis</taxon>
        <taxon>Mucoromycota</taxon>
        <taxon>Glomeromycotina</taxon>
        <taxon>Glomeromycetes</taxon>
        <taxon>Diversisporales</taxon>
        <taxon>Gigasporaceae</taxon>
        <taxon>Dentiscutata</taxon>
    </lineage>
</organism>
<dbReference type="Proteomes" id="UP000789702">
    <property type="component" value="Unassembled WGS sequence"/>
</dbReference>
<accession>A0ACA9PX78</accession>
<feature type="non-terminal residue" evidence="1">
    <location>
        <position position="1"/>
    </location>
</feature>